<evidence type="ECO:0000256" key="5">
    <source>
        <dbReference type="ARBA" id="ARBA00022490"/>
    </source>
</evidence>
<evidence type="ECO:0000256" key="3">
    <source>
        <dbReference type="ARBA" id="ARBA00004496"/>
    </source>
</evidence>
<keyword evidence="7" id="KW-0381">Hypersensitive response</keyword>
<comment type="caution">
    <text evidence="16">The sequence shown here is derived from an EMBL/GenBank/DDBJ whole genome shotgun (WGS) entry which is preliminary data.</text>
</comment>
<evidence type="ECO:0000256" key="10">
    <source>
        <dbReference type="ARBA" id="ARBA00022821"/>
    </source>
</evidence>
<dbReference type="PANTHER" id="PTHR23155">
    <property type="entry name" value="DISEASE RESISTANCE PROTEIN RP"/>
    <property type="match status" value="1"/>
</dbReference>
<evidence type="ECO:0000256" key="9">
    <source>
        <dbReference type="ARBA" id="ARBA00022741"/>
    </source>
</evidence>
<keyword evidence="13" id="KW-0472">Membrane</keyword>
<evidence type="ECO:0000256" key="12">
    <source>
        <dbReference type="ARBA" id="ARBA00023054"/>
    </source>
</evidence>
<evidence type="ECO:0000256" key="6">
    <source>
        <dbReference type="ARBA" id="ARBA00022614"/>
    </source>
</evidence>
<dbReference type="InterPro" id="IPR027417">
    <property type="entry name" value="P-loop_NTPase"/>
</dbReference>
<comment type="similarity">
    <text evidence="4">Belongs to the disease resistance NB-LRR family.</text>
</comment>
<name>A0ABS8S7E2_DATST</name>
<dbReference type="SUPFAM" id="SSF52058">
    <property type="entry name" value="L domain-like"/>
    <property type="match status" value="1"/>
</dbReference>
<keyword evidence="17" id="KW-1185">Reference proteome</keyword>
<feature type="domain" description="Disease resistance protein winged helix" evidence="15">
    <location>
        <begin position="476"/>
        <end position="547"/>
    </location>
</feature>
<dbReference type="InterPro" id="IPR032675">
    <property type="entry name" value="LRR_dom_sf"/>
</dbReference>
<sequence>MDETNKALEFLLENLELLSKNPCSLPCKLFWSLLRFSLPKLEIQEGQDALPISSEGAYATTVCCTCNVRRQGLITSVKCGVHGFLSGCLLTARHKRSSFLSSNERAQAVALCEDIRVIRSIFLRSREAGIENQQLKFLNHKARYWTCMALDATDNFLLGIYFSPLSSELAFFREYFNGLRRALSRMYFSDPSNSPIPDVTPGDSPRHTSNRAMGEGELLVGVEKVTNEILDRLFSRNKQREVISIVGMAGTGKTALALSLYSNQSVAPRFSFMAWTTVSQTFQRKNILHDILAHTIQDKNTLRSTDEGDLADTLRKHLYGKKYLIVIDDVWHDNVWNELESCFPDNNNSSRILMTTRIKEVANLCKSPVNLSLLGQVESWTLFCQKAFREKRCLPMLEEVAREIVKRCGGLPLAIVVIARLLSNKEMTVTSWSQFAESMDAHHDDQEVLDQFMGALALSYEHLPFHLKLCFLCFAIFPEDYAIPVKRLILSWIAEGYIEKIENKSPEDVARSYLMDLVDRNLVTISKKRFNGKIKACSVHDMLRDLCKKIMEKESFRVHDTVHDDCSSILRRWTSCIFGQVICVHSHCSCGSFHECTCAPYMRILLLNGTTSSLYRLLRVLDLKNVSFTGFPTFILQLIHLKYLSLNIKRVEMHILPIGSLWNLETFILRHGGETDLILQGIWIMAKLRHLYIYPSFKIEVPPNSLVLDDLQTMTTLKCPNRIQDVLARIPNLRKLGIYLNEKDSFSIPDFSGLKHLETLEIN</sequence>
<evidence type="ECO:0000256" key="8">
    <source>
        <dbReference type="ARBA" id="ARBA00022737"/>
    </source>
</evidence>
<reference evidence="16 17" key="1">
    <citation type="journal article" date="2021" name="BMC Genomics">
        <title>Datura genome reveals duplications of psychoactive alkaloid biosynthetic genes and high mutation rate following tissue culture.</title>
        <authorList>
            <person name="Rajewski A."/>
            <person name="Carter-House D."/>
            <person name="Stajich J."/>
            <person name="Litt A."/>
        </authorList>
    </citation>
    <scope>NUCLEOTIDE SEQUENCE [LARGE SCALE GENOMIC DNA]</scope>
    <source>
        <strain evidence="16">AR-01</strain>
    </source>
</reference>
<evidence type="ECO:0000256" key="11">
    <source>
        <dbReference type="ARBA" id="ARBA00022840"/>
    </source>
</evidence>
<keyword evidence="11" id="KW-0067">ATP-binding</keyword>
<dbReference type="Gene3D" id="3.40.50.300">
    <property type="entry name" value="P-loop containing nucleotide triphosphate hydrolases"/>
    <property type="match status" value="1"/>
</dbReference>
<comment type="subcellular location">
    <subcellularLocation>
        <location evidence="3">Cytoplasm</location>
    </subcellularLocation>
    <subcellularLocation>
        <location evidence="2">Membrane</location>
        <topology evidence="2">Peripheral membrane protein</topology>
    </subcellularLocation>
</comment>
<keyword evidence="5" id="KW-0963">Cytoplasm</keyword>
<dbReference type="InterPro" id="IPR002182">
    <property type="entry name" value="NB-ARC"/>
</dbReference>
<evidence type="ECO:0000259" key="15">
    <source>
        <dbReference type="Pfam" id="PF23559"/>
    </source>
</evidence>
<dbReference type="Gene3D" id="1.10.10.10">
    <property type="entry name" value="Winged helix-like DNA-binding domain superfamily/Winged helix DNA-binding domain"/>
    <property type="match status" value="1"/>
</dbReference>
<dbReference type="InterPro" id="IPR036388">
    <property type="entry name" value="WH-like_DNA-bd_sf"/>
</dbReference>
<keyword evidence="10" id="KW-0611">Plant defense</keyword>
<gene>
    <name evidence="16" type="ORF">HAX54_024805</name>
</gene>
<dbReference type="Gene3D" id="1.10.8.430">
    <property type="entry name" value="Helical domain of apoptotic protease-activating factors"/>
    <property type="match status" value="1"/>
</dbReference>
<evidence type="ECO:0000256" key="1">
    <source>
        <dbReference type="ARBA" id="ARBA00002074"/>
    </source>
</evidence>
<feature type="domain" description="NB-ARC" evidence="14">
    <location>
        <begin position="223"/>
        <end position="391"/>
    </location>
</feature>
<dbReference type="Proteomes" id="UP000823775">
    <property type="component" value="Unassembled WGS sequence"/>
</dbReference>
<dbReference type="PRINTS" id="PR00364">
    <property type="entry name" value="DISEASERSIST"/>
</dbReference>
<keyword evidence="8" id="KW-0677">Repeat</keyword>
<dbReference type="InterPro" id="IPR058922">
    <property type="entry name" value="WHD_DRP"/>
</dbReference>
<evidence type="ECO:0000256" key="4">
    <source>
        <dbReference type="ARBA" id="ARBA00008894"/>
    </source>
</evidence>
<dbReference type="Pfam" id="PF00931">
    <property type="entry name" value="NB-ARC"/>
    <property type="match status" value="1"/>
</dbReference>
<dbReference type="EMBL" id="JACEIK010000301">
    <property type="protein sequence ID" value="MCD7454406.1"/>
    <property type="molecule type" value="Genomic_DNA"/>
</dbReference>
<dbReference type="PANTHER" id="PTHR23155:SF1152">
    <property type="entry name" value="AAA+ ATPASE DOMAIN-CONTAINING PROTEIN"/>
    <property type="match status" value="1"/>
</dbReference>
<keyword evidence="6" id="KW-0433">Leucine-rich repeat</keyword>
<dbReference type="SUPFAM" id="SSF52540">
    <property type="entry name" value="P-loop containing nucleoside triphosphate hydrolases"/>
    <property type="match status" value="1"/>
</dbReference>
<dbReference type="InterPro" id="IPR044974">
    <property type="entry name" value="Disease_R_plants"/>
</dbReference>
<evidence type="ECO:0000256" key="7">
    <source>
        <dbReference type="ARBA" id="ARBA00022667"/>
    </source>
</evidence>
<evidence type="ECO:0000313" key="17">
    <source>
        <dbReference type="Proteomes" id="UP000823775"/>
    </source>
</evidence>
<comment type="function">
    <text evidence="1">Confers resistance to late blight (Phytophthora infestans) races carrying the avirulence gene Avr1. Resistance proteins guard the plant against pathogens that contain an appropriate avirulence protein via an indirect interaction with this avirulence protein. That triggers a defense system including the hypersensitive response, which restricts the pathogen growth.</text>
</comment>
<protein>
    <submittedName>
        <fullName evidence="16">Uncharacterized protein</fullName>
    </submittedName>
</protein>
<dbReference type="InterPro" id="IPR042197">
    <property type="entry name" value="Apaf_helical"/>
</dbReference>
<keyword evidence="12" id="KW-0175">Coiled coil</keyword>
<dbReference type="Gene3D" id="3.80.10.10">
    <property type="entry name" value="Ribonuclease Inhibitor"/>
    <property type="match status" value="1"/>
</dbReference>
<keyword evidence="9" id="KW-0547">Nucleotide-binding</keyword>
<proteinExistence type="inferred from homology"/>
<accession>A0ABS8S7E2</accession>
<dbReference type="Pfam" id="PF23559">
    <property type="entry name" value="WHD_DRP"/>
    <property type="match status" value="1"/>
</dbReference>
<evidence type="ECO:0000313" key="16">
    <source>
        <dbReference type="EMBL" id="MCD7454406.1"/>
    </source>
</evidence>
<evidence type="ECO:0000256" key="2">
    <source>
        <dbReference type="ARBA" id="ARBA00004170"/>
    </source>
</evidence>
<evidence type="ECO:0000259" key="14">
    <source>
        <dbReference type="Pfam" id="PF00931"/>
    </source>
</evidence>
<evidence type="ECO:0000256" key="13">
    <source>
        <dbReference type="ARBA" id="ARBA00023136"/>
    </source>
</evidence>
<organism evidence="16 17">
    <name type="scientific">Datura stramonium</name>
    <name type="common">Jimsonweed</name>
    <name type="synonym">Common thornapple</name>
    <dbReference type="NCBI Taxonomy" id="4076"/>
    <lineage>
        <taxon>Eukaryota</taxon>
        <taxon>Viridiplantae</taxon>
        <taxon>Streptophyta</taxon>
        <taxon>Embryophyta</taxon>
        <taxon>Tracheophyta</taxon>
        <taxon>Spermatophyta</taxon>
        <taxon>Magnoliopsida</taxon>
        <taxon>eudicotyledons</taxon>
        <taxon>Gunneridae</taxon>
        <taxon>Pentapetalae</taxon>
        <taxon>asterids</taxon>
        <taxon>lamiids</taxon>
        <taxon>Solanales</taxon>
        <taxon>Solanaceae</taxon>
        <taxon>Solanoideae</taxon>
        <taxon>Datureae</taxon>
        <taxon>Datura</taxon>
    </lineage>
</organism>